<dbReference type="OrthoDB" id="9762778at2"/>
<dbReference type="PANTHER" id="PTHR24221">
    <property type="entry name" value="ATP-BINDING CASSETTE SUB-FAMILY B"/>
    <property type="match status" value="1"/>
</dbReference>
<dbReference type="InterPro" id="IPR039421">
    <property type="entry name" value="Type_1_exporter"/>
</dbReference>
<dbReference type="InterPro" id="IPR027417">
    <property type="entry name" value="P-loop_NTPase"/>
</dbReference>
<name>A0A4R9GIN8_9LEPT</name>
<dbReference type="PROSITE" id="PS50929">
    <property type="entry name" value="ABC_TM1F"/>
    <property type="match status" value="1"/>
</dbReference>
<keyword evidence="5 8" id="KW-1133">Transmembrane helix</keyword>
<dbReference type="PROSITE" id="PS50893">
    <property type="entry name" value="ABC_TRANSPORTER_2"/>
    <property type="match status" value="1"/>
</dbReference>
<gene>
    <name evidence="11" type="ORF">EHO60_06740</name>
</gene>
<comment type="subcellular location">
    <subcellularLocation>
        <location evidence="1">Cell membrane</location>
        <topology evidence="1">Multi-pass membrane protein</topology>
    </subcellularLocation>
</comment>
<dbReference type="PANTHER" id="PTHR24221:SF654">
    <property type="entry name" value="ATP-BINDING CASSETTE SUB-FAMILY B MEMBER 6"/>
    <property type="match status" value="1"/>
</dbReference>
<feature type="coiled-coil region" evidence="7">
    <location>
        <begin position="204"/>
        <end position="231"/>
    </location>
</feature>
<feature type="transmembrane region" description="Helical" evidence="8">
    <location>
        <begin position="186"/>
        <end position="204"/>
    </location>
</feature>
<dbReference type="InterPro" id="IPR017871">
    <property type="entry name" value="ABC_transporter-like_CS"/>
</dbReference>
<dbReference type="AlphaFoldDB" id="A0A4R9GIN8"/>
<evidence type="ECO:0000256" key="4">
    <source>
        <dbReference type="ARBA" id="ARBA00022840"/>
    </source>
</evidence>
<dbReference type="EMBL" id="RQET01000004">
    <property type="protein sequence ID" value="TGK12577.1"/>
    <property type="molecule type" value="Genomic_DNA"/>
</dbReference>
<feature type="transmembrane region" description="Helical" evidence="8">
    <location>
        <begin position="264"/>
        <end position="287"/>
    </location>
</feature>
<dbReference type="FunFam" id="3.40.50.300:FF:000218">
    <property type="entry name" value="Multidrug ABC transporter ATP-binding protein"/>
    <property type="match status" value="1"/>
</dbReference>
<dbReference type="PROSITE" id="PS00211">
    <property type="entry name" value="ABC_TRANSPORTER_1"/>
    <property type="match status" value="1"/>
</dbReference>
<dbReference type="SMART" id="SM00382">
    <property type="entry name" value="AAA"/>
    <property type="match status" value="1"/>
</dbReference>
<dbReference type="SUPFAM" id="SSF90123">
    <property type="entry name" value="ABC transporter transmembrane region"/>
    <property type="match status" value="1"/>
</dbReference>
<dbReference type="InterPro" id="IPR003593">
    <property type="entry name" value="AAA+_ATPase"/>
</dbReference>
<keyword evidence="3" id="KW-0547">Nucleotide-binding</keyword>
<dbReference type="SUPFAM" id="SSF52540">
    <property type="entry name" value="P-loop containing nucleoside triphosphate hydrolases"/>
    <property type="match status" value="1"/>
</dbReference>
<feature type="domain" description="ABC transmembrane type-1" evidence="10">
    <location>
        <begin position="78"/>
        <end position="332"/>
    </location>
</feature>
<comment type="caution">
    <text evidence="11">The sequence shown here is derived from an EMBL/GenBank/DDBJ whole genome shotgun (WGS) entry which is preliminary data.</text>
</comment>
<dbReference type="GO" id="GO:0005886">
    <property type="term" value="C:plasma membrane"/>
    <property type="evidence" value="ECO:0007669"/>
    <property type="project" value="UniProtKB-SubCell"/>
</dbReference>
<dbReference type="Gene3D" id="3.40.50.300">
    <property type="entry name" value="P-loop containing nucleotide triphosphate hydrolases"/>
    <property type="match status" value="1"/>
</dbReference>
<protein>
    <submittedName>
        <fullName evidence="11">ABC transporter ATP-binding protein</fullName>
    </submittedName>
</protein>
<dbReference type="Pfam" id="PF00005">
    <property type="entry name" value="ABC_tran"/>
    <property type="match status" value="1"/>
</dbReference>
<dbReference type="CDD" id="cd03251">
    <property type="entry name" value="ABCC_MsbA"/>
    <property type="match status" value="1"/>
</dbReference>
<evidence type="ECO:0000259" key="10">
    <source>
        <dbReference type="PROSITE" id="PS50929"/>
    </source>
</evidence>
<keyword evidence="12" id="KW-1185">Reference proteome</keyword>
<evidence type="ECO:0000259" key="9">
    <source>
        <dbReference type="PROSITE" id="PS50893"/>
    </source>
</evidence>
<dbReference type="GO" id="GO:0140359">
    <property type="term" value="F:ABC-type transporter activity"/>
    <property type="evidence" value="ECO:0007669"/>
    <property type="project" value="InterPro"/>
</dbReference>
<dbReference type="GO" id="GO:0016887">
    <property type="term" value="F:ATP hydrolysis activity"/>
    <property type="evidence" value="ECO:0007669"/>
    <property type="project" value="InterPro"/>
</dbReference>
<dbReference type="GO" id="GO:0034040">
    <property type="term" value="F:ATPase-coupled lipid transmembrane transporter activity"/>
    <property type="evidence" value="ECO:0007669"/>
    <property type="project" value="TreeGrafter"/>
</dbReference>
<evidence type="ECO:0000256" key="2">
    <source>
        <dbReference type="ARBA" id="ARBA00022692"/>
    </source>
</evidence>
<reference evidence="11" key="1">
    <citation type="journal article" date="2019" name="PLoS Negl. Trop. Dis.">
        <title>Revisiting the worldwide diversity of Leptospira species in the environment.</title>
        <authorList>
            <person name="Vincent A.T."/>
            <person name="Schiettekatte O."/>
            <person name="Bourhy P."/>
            <person name="Veyrier F.J."/>
            <person name="Picardeau M."/>
        </authorList>
    </citation>
    <scope>NUCLEOTIDE SEQUENCE [LARGE SCALE GENOMIC DNA]</scope>
    <source>
        <strain evidence="11">SSW15</strain>
    </source>
</reference>
<dbReference type="Pfam" id="PF00664">
    <property type="entry name" value="ABC_membrane"/>
    <property type="match status" value="1"/>
</dbReference>
<keyword evidence="6 8" id="KW-0472">Membrane</keyword>
<organism evidence="11 12">
    <name type="scientific">Leptospira fletcheri</name>
    <dbReference type="NCBI Taxonomy" id="2484981"/>
    <lineage>
        <taxon>Bacteria</taxon>
        <taxon>Pseudomonadati</taxon>
        <taxon>Spirochaetota</taxon>
        <taxon>Spirochaetia</taxon>
        <taxon>Leptospirales</taxon>
        <taxon>Leptospiraceae</taxon>
        <taxon>Leptospira</taxon>
    </lineage>
</organism>
<evidence type="ECO:0000256" key="6">
    <source>
        <dbReference type="ARBA" id="ARBA00023136"/>
    </source>
</evidence>
<evidence type="ECO:0000313" key="11">
    <source>
        <dbReference type="EMBL" id="TGK12577.1"/>
    </source>
</evidence>
<keyword evidence="7" id="KW-0175">Coiled coil</keyword>
<evidence type="ECO:0000256" key="5">
    <source>
        <dbReference type="ARBA" id="ARBA00022989"/>
    </source>
</evidence>
<evidence type="ECO:0000313" key="12">
    <source>
        <dbReference type="Proteomes" id="UP000298458"/>
    </source>
</evidence>
<keyword evidence="4 11" id="KW-0067">ATP-binding</keyword>
<evidence type="ECO:0000256" key="1">
    <source>
        <dbReference type="ARBA" id="ARBA00004651"/>
    </source>
</evidence>
<keyword evidence="2 8" id="KW-0812">Transmembrane</keyword>
<evidence type="ECO:0000256" key="7">
    <source>
        <dbReference type="SAM" id="Coils"/>
    </source>
</evidence>
<dbReference type="InterPro" id="IPR003439">
    <property type="entry name" value="ABC_transporter-like_ATP-bd"/>
</dbReference>
<feature type="domain" description="ABC transporter" evidence="9">
    <location>
        <begin position="366"/>
        <end position="601"/>
    </location>
</feature>
<dbReference type="Proteomes" id="UP000298458">
    <property type="component" value="Unassembled WGS sequence"/>
</dbReference>
<evidence type="ECO:0000256" key="3">
    <source>
        <dbReference type="ARBA" id="ARBA00022741"/>
    </source>
</evidence>
<dbReference type="InterPro" id="IPR036640">
    <property type="entry name" value="ABC1_TM_sf"/>
</dbReference>
<dbReference type="GO" id="GO:0005524">
    <property type="term" value="F:ATP binding"/>
    <property type="evidence" value="ECO:0007669"/>
    <property type="project" value="UniProtKB-KW"/>
</dbReference>
<dbReference type="Gene3D" id="1.20.1560.10">
    <property type="entry name" value="ABC transporter type 1, transmembrane domain"/>
    <property type="match status" value="1"/>
</dbReference>
<dbReference type="InterPro" id="IPR011527">
    <property type="entry name" value="ABC1_TM_dom"/>
</dbReference>
<feature type="transmembrane region" description="Helical" evidence="8">
    <location>
        <begin position="81"/>
        <end position="110"/>
    </location>
</feature>
<evidence type="ECO:0000256" key="8">
    <source>
        <dbReference type="SAM" id="Phobius"/>
    </source>
</evidence>
<proteinExistence type="predicted"/>
<sequence length="610" mass="68491">MTTAVLNAVSLTAVIPLFDTMGADPNTRFQFELTKPEQDILLKERYQGYDSLDAVERVKKILVDAKQWSNGRTKYMEPKEVVWAVCLLILPIYGLKLITYLASVFCLATAGYKAVRDIRQELFEKNQMLPLTFFFKEKTGLLMSRIINDVEVVAAVISSNFRDATINFFYVITHLIVLLYLNTELLLIACASVPIIILPVTLFTKKITRSTERLQEKMADLNANLQEMISGIKVIRIFNTERFEKEKFGKINQNVYRRNFKGQYYLQVAPSLVELTSSLVVLGFFALGAKFIFAGSGTSRFSTGDFMAFLLTLLFLLRPLTQLSQMVGKVSQAISAGRRIFEIVDLETEDHSEIAKVESFELSESIQFKNVNFAYPGTSTEVLKDINLNVKAGETIAIVGASGCGKSTLMDLIPRFFDPSSGSIEFDGVNIKDLSLSGLRKKIGIVTQDIFLFHGTVSENISYGKPGATRKDVIRAARLAHAHDFIKKMDRGYDSFLGVRGLNLSGGQRQRLVIARALLRDPEIMILDEATSALDLESERLVSDALRRLFANRTTFVIAHRLSTIKDIPRIIVMDNGRIIEEGNHFSLMEQNGIYRKLTDNQYAGAEILP</sequence>
<accession>A0A4R9GIN8</accession>